<reference evidence="2" key="2">
    <citation type="submission" date="2020-08" db="EMBL/GenBank/DDBJ databases">
        <title>The Agave Microbiome: Exploring the role of microbial communities in plant adaptations to desert environments.</title>
        <authorList>
            <person name="Partida-Martinez L.P."/>
        </authorList>
    </citation>
    <scope>NUCLEOTIDE SEQUENCE [LARGE SCALE GENOMIC DNA]</scope>
    <source>
        <strain evidence="2">AT2.8</strain>
    </source>
</reference>
<gene>
    <name evidence="1" type="ORF">F4694_005495</name>
</gene>
<dbReference type="AlphaFoldDB" id="A0A852TLR9"/>
<accession>A0A852TLR9</accession>
<name>A0A852TLR9_9BACI</name>
<protein>
    <submittedName>
        <fullName evidence="1">Uncharacterized protein</fullName>
    </submittedName>
</protein>
<dbReference type="EMBL" id="JACCBX010000015">
    <property type="protein sequence ID" value="NYE08646.1"/>
    <property type="molecule type" value="Genomic_DNA"/>
</dbReference>
<proteinExistence type="predicted"/>
<organism evidence="1 2">
    <name type="scientific">Neobacillus niacini</name>
    <dbReference type="NCBI Taxonomy" id="86668"/>
    <lineage>
        <taxon>Bacteria</taxon>
        <taxon>Bacillati</taxon>
        <taxon>Bacillota</taxon>
        <taxon>Bacilli</taxon>
        <taxon>Bacillales</taxon>
        <taxon>Bacillaceae</taxon>
        <taxon>Neobacillus</taxon>
    </lineage>
</organism>
<comment type="caution">
    <text evidence="1">The sequence shown here is derived from an EMBL/GenBank/DDBJ whole genome shotgun (WGS) entry which is preliminary data.</text>
</comment>
<dbReference type="Proteomes" id="UP000548423">
    <property type="component" value="Unassembled WGS sequence"/>
</dbReference>
<reference evidence="2" key="1">
    <citation type="submission" date="2020-07" db="EMBL/GenBank/DDBJ databases">
        <authorList>
            <person name="Partida-Martinez L."/>
            <person name="Huntemann M."/>
            <person name="Clum A."/>
            <person name="Wang J."/>
            <person name="Palaniappan K."/>
            <person name="Ritter S."/>
            <person name="Chen I.-M."/>
            <person name="Stamatis D."/>
            <person name="Reddy T."/>
            <person name="O'Malley R."/>
            <person name="Daum C."/>
            <person name="Shapiro N."/>
            <person name="Ivanova N."/>
            <person name="Kyrpides N."/>
            <person name="Woyke T."/>
        </authorList>
    </citation>
    <scope>NUCLEOTIDE SEQUENCE [LARGE SCALE GENOMIC DNA]</scope>
    <source>
        <strain evidence="2">AT2.8</strain>
    </source>
</reference>
<evidence type="ECO:0000313" key="2">
    <source>
        <dbReference type="Proteomes" id="UP000548423"/>
    </source>
</evidence>
<evidence type="ECO:0000313" key="1">
    <source>
        <dbReference type="EMBL" id="NYE08646.1"/>
    </source>
</evidence>
<sequence length="30" mass="3727">MTIFQVLYVFGLHETFMVTTFRFLYDYWAS</sequence>